<feature type="compositionally biased region" description="Basic and acidic residues" evidence="1">
    <location>
        <begin position="19"/>
        <end position="47"/>
    </location>
</feature>
<sequence>MTNVMNNVQDTLEILTAELVRDKEERSRDRRGSEGRNQNGERHEGGMERLNLGGNGRGRRENDRVEQPEPKWEYDPDEEDWDEYEAYDHAYHQGVEERIGRQLSNLADRIERIEQSRGNGRQNTNEGQNRARGSRVNNASPIDDWGDENDDDASGSVKNVTRTN</sequence>
<feature type="compositionally biased region" description="Acidic residues" evidence="1">
    <location>
        <begin position="75"/>
        <end position="85"/>
    </location>
</feature>
<reference evidence="2 3" key="1">
    <citation type="journal article" date="2020" name="Mol. Plant">
        <title>The Chromosome-Based Rubber Tree Genome Provides New Insights into Spurge Genome Evolution and Rubber Biosynthesis.</title>
        <authorList>
            <person name="Liu J."/>
            <person name="Shi C."/>
            <person name="Shi C.C."/>
            <person name="Li W."/>
            <person name="Zhang Q.J."/>
            <person name="Zhang Y."/>
            <person name="Li K."/>
            <person name="Lu H.F."/>
            <person name="Shi C."/>
            <person name="Zhu S.T."/>
            <person name="Xiao Z.Y."/>
            <person name="Nan H."/>
            <person name="Yue Y."/>
            <person name="Zhu X.G."/>
            <person name="Wu Y."/>
            <person name="Hong X.N."/>
            <person name="Fan G.Y."/>
            <person name="Tong Y."/>
            <person name="Zhang D."/>
            <person name="Mao C.L."/>
            <person name="Liu Y.L."/>
            <person name="Hao S.J."/>
            <person name="Liu W.Q."/>
            <person name="Lv M.Q."/>
            <person name="Zhang H.B."/>
            <person name="Liu Y."/>
            <person name="Hu-Tang G.R."/>
            <person name="Wang J.P."/>
            <person name="Wang J.H."/>
            <person name="Sun Y.H."/>
            <person name="Ni S.B."/>
            <person name="Chen W.B."/>
            <person name="Zhang X.C."/>
            <person name="Jiao Y.N."/>
            <person name="Eichler E.E."/>
            <person name="Li G.H."/>
            <person name="Liu X."/>
            <person name="Gao L.Z."/>
        </authorList>
    </citation>
    <scope>NUCLEOTIDE SEQUENCE [LARGE SCALE GENOMIC DNA]</scope>
    <source>
        <strain evidence="3">cv. GT1</strain>
        <tissue evidence="2">Leaf</tissue>
    </source>
</reference>
<feature type="compositionally biased region" description="Acidic residues" evidence="1">
    <location>
        <begin position="144"/>
        <end position="153"/>
    </location>
</feature>
<dbReference type="Proteomes" id="UP000467840">
    <property type="component" value="Chromosome 11"/>
</dbReference>
<keyword evidence="3" id="KW-1185">Reference proteome</keyword>
<organism evidence="2 3">
    <name type="scientific">Hevea brasiliensis</name>
    <name type="common">Para rubber tree</name>
    <name type="synonym">Siphonia brasiliensis</name>
    <dbReference type="NCBI Taxonomy" id="3981"/>
    <lineage>
        <taxon>Eukaryota</taxon>
        <taxon>Viridiplantae</taxon>
        <taxon>Streptophyta</taxon>
        <taxon>Embryophyta</taxon>
        <taxon>Tracheophyta</taxon>
        <taxon>Spermatophyta</taxon>
        <taxon>Magnoliopsida</taxon>
        <taxon>eudicotyledons</taxon>
        <taxon>Gunneridae</taxon>
        <taxon>Pentapetalae</taxon>
        <taxon>rosids</taxon>
        <taxon>fabids</taxon>
        <taxon>Malpighiales</taxon>
        <taxon>Euphorbiaceae</taxon>
        <taxon>Crotonoideae</taxon>
        <taxon>Micrandreae</taxon>
        <taxon>Hevea</taxon>
    </lineage>
</organism>
<dbReference type="AlphaFoldDB" id="A0A6A6NBR2"/>
<name>A0A6A6NBR2_HEVBR</name>
<feature type="region of interest" description="Disordered" evidence="1">
    <location>
        <begin position="19"/>
        <end position="88"/>
    </location>
</feature>
<evidence type="ECO:0000313" key="2">
    <source>
        <dbReference type="EMBL" id="KAF2322754.1"/>
    </source>
</evidence>
<evidence type="ECO:0000256" key="1">
    <source>
        <dbReference type="SAM" id="MobiDB-lite"/>
    </source>
</evidence>
<accession>A0A6A6NBR2</accession>
<feature type="compositionally biased region" description="Basic and acidic residues" evidence="1">
    <location>
        <begin position="58"/>
        <end position="74"/>
    </location>
</feature>
<gene>
    <name evidence="2" type="ORF">GH714_030219</name>
</gene>
<evidence type="ECO:0000313" key="3">
    <source>
        <dbReference type="Proteomes" id="UP000467840"/>
    </source>
</evidence>
<proteinExistence type="predicted"/>
<feature type="region of interest" description="Disordered" evidence="1">
    <location>
        <begin position="110"/>
        <end position="164"/>
    </location>
</feature>
<comment type="caution">
    <text evidence="2">The sequence shown here is derived from an EMBL/GenBank/DDBJ whole genome shotgun (WGS) entry which is preliminary data.</text>
</comment>
<dbReference type="EMBL" id="JAAGAX010000002">
    <property type="protein sequence ID" value="KAF2322754.1"/>
    <property type="molecule type" value="Genomic_DNA"/>
</dbReference>
<feature type="compositionally biased region" description="Polar residues" evidence="1">
    <location>
        <begin position="116"/>
        <end position="128"/>
    </location>
</feature>
<protein>
    <submittedName>
        <fullName evidence="2">Uncharacterized protein</fullName>
    </submittedName>
</protein>